<evidence type="ECO:0000256" key="8">
    <source>
        <dbReference type="ARBA" id="ARBA00029346"/>
    </source>
</evidence>
<accession>A0A2T2XAJ1</accession>
<evidence type="ECO:0000256" key="6">
    <source>
        <dbReference type="ARBA" id="ARBA00022842"/>
    </source>
</evidence>
<feature type="binding site" evidence="9">
    <location>
        <begin position="124"/>
        <end position="130"/>
    </location>
    <ligand>
        <name>ATP</name>
        <dbReference type="ChEBI" id="CHEBI:30616"/>
    </ligand>
</feature>
<dbReference type="EMBL" id="PXYT01000002">
    <property type="protein sequence ID" value="PSR31515.1"/>
    <property type="molecule type" value="Genomic_DNA"/>
</dbReference>
<feature type="binding site" evidence="9">
    <location>
        <position position="42"/>
    </location>
    <ligand>
        <name>substrate</name>
    </ligand>
</feature>
<dbReference type="InterPro" id="IPR014729">
    <property type="entry name" value="Rossmann-like_a/b/a_fold"/>
</dbReference>
<sequence length="165" mass="18736">MERLAVYPGSFDPIHLGHVDVIERAAKLFDTLIVAVFVNTAKTPLFSDSERLQMVRESTKHIPNVIIERSEDLLVRYAQKRGVDAIVRGLRAVLDFDYEFQIALMNKKMAPNLETIFILTGEKYSYLSSTLIKELASYGAELKNLVPPHVESQLVQKFNRNRGSV</sequence>
<evidence type="ECO:0000256" key="9">
    <source>
        <dbReference type="HAMAP-Rule" id="MF_00151"/>
    </source>
</evidence>
<keyword evidence="2 9" id="KW-0808">Transferase</keyword>
<keyword evidence="7 9" id="KW-0173">Coenzyme A biosynthesis</keyword>
<evidence type="ECO:0000256" key="4">
    <source>
        <dbReference type="ARBA" id="ARBA00022741"/>
    </source>
</evidence>
<evidence type="ECO:0000256" key="7">
    <source>
        <dbReference type="ARBA" id="ARBA00022993"/>
    </source>
</evidence>
<keyword evidence="3 9" id="KW-0548">Nucleotidyltransferase</keyword>
<evidence type="ECO:0000256" key="1">
    <source>
        <dbReference type="ARBA" id="ARBA00022490"/>
    </source>
</evidence>
<evidence type="ECO:0000256" key="3">
    <source>
        <dbReference type="ARBA" id="ARBA00022695"/>
    </source>
</evidence>
<dbReference type="GO" id="GO:0015937">
    <property type="term" value="P:coenzyme A biosynthetic process"/>
    <property type="evidence" value="ECO:0007669"/>
    <property type="project" value="UniProtKB-UniRule"/>
</dbReference>
<dbReference type="SUPFAM" id="SSF52374">
    <property type="entry name" value="Nucleotidylyl transferase"/>
    <property type="match status" value="1"/>
</dbReference>
<feature type="binding site" evidence="9">
    <location>
        <position position="74"/>
    </location>
    <ligand>
        <name>substrate</name>
    </ligand>
</feature>
<comment type="caution">
    <text evidence="11">The sequence shown here is derived from an EMBL/GenBank/DDBJ whole genome shotgun (WGS) entry which is preliminary data.</text>
</comment>
<dbReference type="Gene3D" id="3.40.50.620">
    <property type="entry name" value="HUPs"/>
    <property type="match status" value="1"/>
</dbReference>
<dbReference type="EC" id="2.7.7.3" evidence="9"/>
<dbReference type="UniPathway" id="UPA00241">
    <property type="reaction ID" value="UER00355"/>
</dbReference>
<dbReference type="Pfam" id="PF01467">
    <property type="entry name" value="CTP_transf_like"/>
    <property type="match status" value="1"/>
</dbReference>
<comment type="function">
    <text evidence="9">Reversibly transfers an adenylyl group from ATP to 4'-phosphopantetheine, yielding dephospho-CoA (dPCoA) and pyrophosphate.</text>
</comment>
<keyword evidence="1 9" id="KW-0963">Cytoplasm</keyword>
<comment type="subunit">
    <text evidence="9">Homohexamer.</text>
</comment>
<comment type="catalytic activity">
    <reaction evidence="8 9">
        <text>(R)-4'-phosphopantetheine + ATP + H(+) = 3'-dephospho-CoA + diphosphate</text>
        <dbReference type="Rhea" id="RHEA:19801"/>
        <dbReference type="ChEBI" id="CHEBI:15378"/>
        <dbReference type="ChEBI" id="CHEBI:30616"/>
        <dbReference type="ChEBI" id="CHEBI:33019"/>
        <dbReference type="ChEBI" id="CHEBI:57328"/>
        <dbReference type="ChEBI" id="CHEBI:61723"/>
        <dbReference type="EC" id="2.7.7.3"/>
    </reaction>
</comment>
<comment type="subcellular location">
    <subcellularLocation>
        <location evidence="9">Cytoplasm</location>
    </subcellularLocation>
</comment>
<keyword evidence="6 9" id="KW-0460">Magnesium</keyword>
<comment type="pathway">
    <text evidence="9">Cofactor biosynthesis; coenzyme A biosynthesis; CoA from (R)-pantothenate: step 4/5.</text>
</comment>
<feature type="binding site" evidence="9">
    <location>
        <position position="99"/>
    </location>
    <ligand>
        <name>ATP</name>
        <dbReference type="ChEBI" id="CHEBI:30616"/>
    </ligand>
</feature>
<dbReference type="PRINTS" id="PR01020">
    <property type="entry name" value="LPSBIOSNTHSS"/>
</dbReference>
<dbReference type="NCBIfam" id="TIGR00125">
    <property type="entry name" value="cyt_tran_rel"/>
    <property type="match status" value="1"/>
</dbReference>
<dbReference type="Proteomes" id="UP000242699">
    <property type="component" value="Unassembled WGS sequence"/>
</dbReference>
<dbReference type="NCBIfam" id="TIGR01510">
    <property type="entry name" value="coaD_prev_kdtB"/>
    <property type="match status" value="1"/>
</dbReference>
<dbReference type="AlphaFoldDB" id="A0A2T2XAJ1"/>
<evidence type="ECO:0000259" key="10">
    <source>
        <dbReference type="Pfam" id="PF01467"/>
    </source>
</evidence>
<comment type="cofactor">
    <cofactor evidence="9">
        <name>Mg(2+)</name>
        <dbReference type="ChEBI" id="CHEBI:18420"/>
    </cofactor>
</comment>
<dbReference type="GO" id="GO:0004595">
    <property type="term" value="F:pantetheine-phosphate adenylyltransferase activity"/>
    <property type="evidence" value="ECO:0007669"/>
    <property type="project" value="UniProtKB-UniRule"/>
</dbReference>
<dbReference type="InterPro" id="IPR001980">
    <property type="entry name" value="PPAT"/>
</dbReference>
<evidence type="ECO:0000313" key="12">
    <source>
        <dbReference type="Proteomes" id="UP000242699"/>
    </source>
</evidence>
<keyword evidence="5 9" id="KW-0067">ATP-binding</keyword>
<feature type="binding site" evidence="9">
    <location>
        <position position="10"/>
    </location>
    <ligand>
        <name>substrate</name>
    </ligand>
</feature>
<dbReference type="InterPro" id="IPR004821">
    <property type="entry name" value="Cyt_trans-like"/>
</dbReference>
<dbReference type="PANTHER" id="PTHR21342:SF1">
    <property type="entry name" value="PHOSPHOPANTETHEINE ADENYLYLTRANSFERASE"/>
    <property type="match status" value="1"/>
</dbReference>
<gene>
    <name evidence="9" type="primary">coaD</name>
    <name evidence="11" type="ORF">C7B43_02125</name>
</gene>
<feature type="binding site" evidence="9">
    <location>
        <position position="18"/>
    </location>
    <ligand>
        <name>ATP</name>
        <dbReference type="ChEBI" id="CHEBI:30616"/>
    </ligand>
</feature>
<protein>
    <recommendedName>
        <fullName evidence="9">Phosphopantetheine adenylyltransferase</fullName>
        <ecNumber evidence="9">2.7.7.3</ecNumber>
    </recommendedName>
    <alternativeName>
        <fullName evidence="9">Dephospho-CoA pyrophosphorylase</fullName>
    </alternativeName>
    <alternativeName>
        <fullName evidence="9">Pantetheine-phosphate adenylyltransferase</fullName>
        <shortName evidence="9">PPAT</shortName>
    </alternativeName>
</protein>
<name>A0A2T2XAJ1_9FIRM</name>
<dbReference type="PANTHER" id="PTHR21342">
    <property type="entry name" value="PHOSPHOPANTETHEINE ADENYLYLTRANSFERASE"/>
    <property type="match status" value="1"/>
</dbReference>
<proteinExistence type="inferred from homology"/>
<keyword evidence="4 9" id="KW-0547">Nucleotide-binding</keyword>
<dbReference type="CDD" id="cd02163">
    <property type="entry name" value="PPAT"/>
    <property type="match status" value="1"/>
</dbReference>
<reference evidence="11 12" key="1">
    <citation type="journal article" date="2014" name="BMC Genomics">
        <title>Comparison of environmental and isolate Sulfobacillus genomes reveals diverse carbon, sulfur, nitrogen, and hydrogen metabolisms.</title>
        <authorList>
            <person name="Justice N.B."/>
            <person name="Norman A."/>
            <person name="Brown C.T."/>
            <person name="Singh A."/>
            <person name="Thomas B.C."/>
            <person name="Banfield J.F."/>
        </authorList>
    </citation>
    <scope>NUCLEOTIDE SEQUENCE [LARGE SCALE GENOMIC DNA]</scope>
    <source>
        <strain evidence="11">AMDSBA1</strain>
    </source>
</reference>
<evidence type="ECO:0000256" key="2">
    <source>
        <dbReference type="ARBA" id="ARBA00022679"/>
    </source>
</evidence>
<feature type="binding site" evidence="9">
    <location>
        <position position="88"/>
    </location>
    <ligand>
        <name>substrate</name>
    </ligand>
</feature>
<evidence type="ECO:0000256" key="5">
    <source>
        <dbReference type="ARBA" id="ARBA00022840"/>
    </source>
</evidence>
<dbReference type="GO" id="GO:0005737">
    <property type="term" value="C:cytoplasm"/>
    <property type="evidence" value="ECO:0007669"/>
    <property type="project" value="UniProtKB-SubCell"/>
</dbReference>
<feature type="binding site" evidence="9">
    <location>
        <begin position="89"/>
        <end position="91"/>
    </location>
    <ligand>
        <name>ATP</name>
        <dbReference type="ChEBI" id="CHEBI:30616"/>
    </ligand>
</feature>
<feature type="site" description="Transition state stabilizer" evidence="9">
    <location>
        <position position="18"/>
    </location>
</feature>
<dbReference type="HAMAP" id="MF_00151">
    <property type="entry name" value="PPAT_bact"/>
    <property type="match status" value="1"/>
</dbReference>
<organism evidence="11 12">
    <name type="scientific">Sulfobacillus benefaciens</name>
    <dbReference type="NCBI Taxonomy" id="453960"/>
    <lineage>
        <taxon>Bacteria</taxon>
        <taxon>Bacillati</taxon>
        <taxon>Bacillota</taxon>
        <taxon>Clostridia</taxon>
        <taxon>Eubacteriales</taxon>
        <taxon>Clostridiales Family XVII. Incertae Sedis</taxon>
        <taxon>Sulfobacillus</taxon>
    </lineage>
</organism>
<dbReference type="GO" id="GO:0005524">
    <property type="term" value="F:ATP binding"/>
    <property type="evidence" value="ECO:0007669"/>
    <property type="project" value="UniProtKB-KW"/>
</dbReference>
<feature type="binding site" evidence="9">
    <location>
        <begin position="10"/>
        <end position="11"/>
    </location>
    <ligand>
        <name>ATP</name>
        <dbReference type="ChEBI" id="CHEBI:30616"/>
    </ligand>
</feature>
<feature type="domain" description="Cytidyltransferase-like" evidence="10">
    <location>
        <begin position="6"/>
        <end position="134"/>
    </location>
</feature>
<evidence type="ECO:0000313" key="11">
    <source>
        <dbReference type="EMBL" id="PSR31515.1"/>
    </source>
</evidence>
<comment type="similarity">
    <text evidence="9">Belongs to the bacterial CoaD family.</text>
</comment>